<dbReference type="GO" id="GO:0004888">
    <property type="term" value="F:transmembrane signaling receptor activity"/>
    <property type="evidence" value="ECO:0007669"/>
    <property type="project" value="InterPro"/>
</dbReference>
<dbReference type="GO" id="GO:0006935">
    <property type="term" value="P:chemotaxis"/>
    <property type="evidence" value="ECO:0007669"/>
    <property type="project" value="InterPro"/>
</dbReference>
<sequence>MKLNRLSIKTKLLFLVLLISSIFVFSSFFIKSANNKVAENFNQFYNHTFSVTISFENVKSVQTDIMLNIRGLQISYLLGLMKQVDGYVTGVNSSISQTPLLIKQLKNEFSGDMAQIDKLENLINTFQDKSQIFIKAMQVSDNNKAPYPVFAAFRDSYTDLEKQFELLTQLNKDNADESYLEASEAISNADLMFYVSIVVALLVAVMIAVLFSNDLIRNLNRVKDAAVDLSKGKLTTQCDVDGSDEVALLSNALNATILNLNKTLAAISQSTTIVTHNSQALLDANSNIQSASTEVSDNTVQAVTAIEELTITSKDIATNISETAHTSETMTTLAHKGIESSNETKDAVIELVQNLDKTSGVVGQLRDESSKIESILDVIRGISEQTNLLALNAAIEAARAGEQGRGFAVVADEVRGLAQRSQSSVNEIETMLAQLSSACDHAVQMMAASTEIATSAEGRVVTSNQMIEDILAMIQQVNLQTQQIATAAEEQSSVAAEISTNMHVVQELSTKAAQISSETVASSNEMNQVSQHVQEQVRFFELR</sequence>
<feature type="domain" description="HAMP" evidence="7">
    <location>
        <begin position="213"/>
        <end position="265"/>
    </location>
</feature>
<evidence type="ECO:0000256" key="4">
    <source>
        <dbReference type="PROSITE-ProRule" id="PRU00284"/>
    </source>
</evidence>
<gene>
    <name evidence="8" type="ORF">EDI28_02350</name>
</gene>
<dbReference type="GO" id="GO:0007165">
    <property type="term" value="P:signal transduction"/>
    <property type="evidence" value="ECO:0007669"/>
    <property type="project" value="UniProtKB-KW"/>
</dbReference>
<feature type="domain" description="Methyl-accepting transducer" evidence="6">
    <location>
        <begin position="270"/>
        <end position="506"/>
    </location>
</feature>
<dbReference type="InterPro" id="IPR004090">
    <property type="entry name" value="Chemotax_Me-accpt_rcpt"/>
</dbReference>
<dbReference type="SMART" id="SM00304">
    <property type="entry name" value="HAMP"/>
    <property type="match status" value="1"/>
</dbReference>
<dbReference type="Pfam" id="PF00015">
    <property type="entry name" value="MCPsignal"/>
    <property type="match status" value="1"/>
</dbReference>
<protein>
    <submittedName>
        <fullName evidence="8">Methyl-accepting chemotaxis protein</fullName>
    </submittedName>
</protein>
<reference evidence="8 9" key="1">
    <citation type="submission" date="2018-11" db="EMBL/GenBank/DDBJ databases">
        <title>Photobacterium sp. BEI247 sp. nov., a marine bacterium isolated from Yongle Blue Hole in the South China Sea.</title>
        <authorList>
            <person name="Wang X."/>
        </authorList>
    </citation>
    <scope>NUCLEOTIDE SEQUENCE [LARGE SCALE GENOMIC DNA]</scope>
    <source>
        <strain evidence="9">BEI247</strain>
    </source>
</reference>
<dbReference type="AlphaFoldDB" id="A0A444JV39"/>
<keyword evidence="2 4" id="KW-0807">Transducer</keyword>
<keyword evidence="5" id="KW-0472">Membrane</keyword>
<dbReference type="OrthoDB" id="2489132at2"/>
<dbReference type="PRINTS" id="PR00260">
    <property type="entry name" value="CHEMTRNSDUCR"/>
</dbReference>
<evidence type="ECO:0000313" key="9">
    <source>
        <dbReference type="Proteomes" id="UP000287563"/>
    </source>
</evidence>
<evidence type="ECO:0000256" key="3">
    <source>
        <dbReference type="ARBA" id="ARBA00029447"/>
    </source>
</evidence>
<dbReference type="EMBL" id="RJLM01000001">
    <property type="protein sequence ID" value="RWX56905.1"/>
    <property type="molecule type" value="Genomic_DNA"/>
</dbReference>
<keyword evidence="5" id="KW-1133">Transmembrane helix</keyword>
<dbReference type="PROSITE" id="PS50885">
    <property type="entry name" value="HAMP"/>
    <property type="match status" value="1"/>
</dbReference>
<dbReference type="CDD" id="cd11386">
    <property type="entry name" value="MCP_signal"/>
    <property type="match status" value="1"/>
</dbReference>
<evidence type="ECO:0000313" key="8">
    <source>
        <dbReference type="EMBL" id="RWX56905.1"/>
    </source>
</evidence>
<dbReference type="InterPro" id="IPR003660">
    <property type="entry name" value="HAMP_dom"/>
</dbReference>
<evidence type="ECO:0000259" key="6">
    <source>
        <dbReference type="PROSITE" id="PS50111"/>
    </source>
</evidence>
<dbReference type="PROSITE" id="PS50111">
    <property type="entry name" value="CHEMOTAXIS_TRANSDUC_2"/>
    <property type="match status" value="1"/>
</dbReference>
<accession>A0A444JV39</accession>
<dbReference type="FunFam" id="1.10.287.950:FF:000001">
    <property type="entry name" value="Methyl-accepting chemotaxis sensory transducer"/>
    <property type="match status" value="1"/>
</dbReference>
<comment type="subcellular location">
    <subcellularLocation>
        <location evidence="1">Membrane</location>
    </subcellularLocation>
</comment>
<dbReference type="PANTHER" id="PTHR32089">
    <property type="entry name" value="METHYL-ACCEPTING CHEMOTAXIS PROTEIN MCPB"/>
    <property type="match status" value="1"/>
</dbReference>
<dbReference type="Gene3D" id="1.10.287.950">
    <property type="entry name" value="Methyl-accepting chemotaxis protein"/>
    <property type="match status" value="1"/>
</dbReference>
<evidence type="ECO:0000259" key="7">
    <source>
        <dbReference type="PROSITE" id="PS50885"/>
    </source>
</evidence>
<dbReference type="Gene3D" id="6.10.340.10">
    <property type="match status" value="1"/>
</dbReference>
<evidence type="ECO:0000256" key="2">
    <source>
        <dbReference type="ARBA" id="ARBA00023224"/>
    </source>
</evidence>
<organism evidence="8 9">
    <name type="scientific">Photobacterium chitinilyticum</name>
    <dbReference type="NCBI Taxonomy" id="2485123"/>
    <lineage>
        <taxon>Bacteria</taxon>
        <taxon>Pseudomonadati</taxon>
        <taxon>Pseudomonadota</taxon>
        <taxon>Gammaproteobacteria</taxon>
        <taxon>Vibrionales</taxon>
        <taxon>Vibrionaceae</taxon>
        <taxon>Photobacterium</taxon>
    </lineage>
</organism>
<keyword evidence="5" id="KW-0812">Transmembrane</keyword>
<feature type="transmembrane region" description="Helical" evidence="5">
    <location>
        <begin position="12"/>
        <end position="30"/>
    </location>
</feature>
<dbReference type="Pfam" id="PF00672">
    <property type="entry name" value="HAMP"/>
    <property type="match status" value="1"/>
</dbReference>
<name>A0A444JV39_9GAMM</name>
<dbReference type="PANTHER" id="PTHR32089:SF112">
    <property type="entry name" value="LYSOZYME-LIKE PROTEIN-RELATED"/>
    <property type="match status" value="1"/>
</dbReference>
<dbReference type="InterPro" id="IPR004089">
    <property type="entry name" value="MCPsignal_dom"/>
</dbReference>
<keyword evidence="9" id="KW-1185">Reference proteome</keyword>
<dbReference type="Proteomes" id="UP000287563">
    <property type="component" value="Unassembled WGS sequence"/>
</dbReference>
<comment type="similarity">
    <text evidence="3">Belongs to the methyl-accepting chemotaxis (MCP) protein family.</text>
</comment>
<proteinExistence type="inferred from homology"/>
<evidence type="ECO:0000256" key="1">
    <source>
        <dbReference type="ARBA" id="ARBA00004370"/>
    </source>
</evidence>
<feature type="transmembrane region" description="Helical" evidence="5">
    <location>
        <begin position="191"/>
        <end position="211"/>
    </location>
</feature>
<dbReference type="SUPFAM" id="SSF58104">
    <property type="entry name" value="Methyl-accepting chemotaxis protein (MCP) signaling domain"/>
    <property type="match status" value="1"/>
</dbReference>
<dbReference type="GO" id="GO:0016020">
    <property type="term" value="C:membrane"/>
    <property type="evidence" value="ECO:0007669"/>
    <property type="project" value="UniProtKB-SubCell"/>
</dbReference>
<comment type="caution">
    <text evidence="8">The sequence shown here is derived from an EMBL/GenBank/DDBJ whole genome shotgun (WGS) entry which is preliminary data.</text>
</comment>
<dbReference type="SMART" id="SM00283">
    <property type="entry name" value="MA"/>
    <property type="match status" value="1"/>
</dbReference>
<dbReference type="CDD" id="cd06225">
    <property type="entry name" value="HAMP"/>
    <property type="match status" value="1"/>
</dbReference>
<evidence type="ECO:0000256" key="5">
    <source>
        <dbReference type="SAM" id="Phobius"/>
    </source>
</evidence>